<accession>A0A226DDQ7</accession>
<comment type="caution">
    <text evidence="2">The sequence shown here is derived from an EMBL/GenBank/DDBJ whole genome shotgun (WGS) entry which is preliminary data.</text>
</comment>
<name>A0A226DDQ7_FOLCA</name>
<reference evidence="2 3" key="1">
    <citation type="submission" date="2015-12" db="EMBL/GenBank/DDBJ databases">
        <title>The genome of Folsomia candida.</title>
        <authorList>
            <person name="Faddeeva A."/>
            <person name="Derks M.F."/>
            <person name="Anvar Y."/>
            <person name="Smit S."/>
            <person name="Van Straalen N."/>
            <person name="Roelofs D."/>
        </authorList>
    </citation>
    <scope>NUCLEOTIDE SEQUENCE [LARGE SCALE GENOMIC DNA]</scope>
    <source>
        <strain evidence="2 3">VU population</strain>
        <tissue evidence="2">Whole body</tissue>
    </source>
</reference>
<feature type="transmembrane region" description="Helical" evidence="1">
    <location>
        <begin position="309"/>
        <end position="332"/>
    </location>
</feature>
<proteinExistence type="predicted"/>
<protein>
    <recommendedName>
        <fullName evidence="4">Odorant receptor</fullName>
    </recommendedName>
</protein>
<evidence type="ECO:0000313" key="3">
    <source>
        <dbReference type="Proteomes" id="UP000198287"/>
    </source>
</evidence>
<organism evidence="2 3">
    <name type="scientific">Folsomia candida</name>
    <name type="common">Springtail</name>
    <dbReference type="NCBI Taxonomy" id="158441"/>
    <lineage>
        <taxon>Eukaryota</taxon>
        <taxon>Metazoa</taxon>
        <taxon>Ecdysozoa</taxon>
        <taxon>Arthropoda</taxon>
        <taxon>Hexapoda</taxon>
        <taxon>Collembola</taxon>
        <taxon>Entomobryomorpha</taxon>
        <taxon>Isotomoidea</taxon>
        <taxon>Isotomidae</taxon>
        <taxon>Proisotominae</taxon>
        <taxon>Folsomia</taxon>
    </lineage>
</organism>
<keyword evidence="3" id="KW-1185">Reference proteome</keyword>
<feature type="transmembrane region" description="Helical" evidence="1">
    <location>
        <begin position="275"/>
        <end position="297"/>
    </location>
</feature>
<gene>
    <name evidence="2" type="ORF">Fcan01_22032</name>
</gene>
<evidence type="ECO:0000313" key="2">
    <source>
        <dbReference type="EMBL" id="OXA43319.1"/>
    </source>
</evidence>
<evidence type="ECO:0008006" key="4">
    <source>
        <dbReference type="Google" id="ProtNLM"/>
    </source>
</evidence>
<keyword evidence="1" id="KW-0472">Membrane</keyword>
<feature type="transmembrane region" description="Helical" evidence="1">
    <location>
        <begin position="203"/>
        <end position="225"/>
    </location>
</feature>
<feature type="transmembrane region" description="Helical" evidence="1">
    <location>
        <begin position="145"/>
        <end position="169"/>
    </location>
</feature>
<keyword evidence="1" id="KW-1133">Transmembrane helix</keyword>
<sequence length="410" mass="47244">MNTENIWHLVTTFSRCYKYHWGYPISFNISERRLSHMKRNSWRSTLCTIVVRFCIFCTAFCSLGILGFVSLAKTKLLETKQIIICVFASVCYILGSVAYYELSGKMETVANVGNILIQEYCGLTRENWIQSSIKVRLDHSSGPKLILHLFQVIPIAFVLAPFAMVPFYLHRNIGAPFVLYKIAGGPKFPDNFWLNLVTGFGKFIYLSFGITETLRTFSCITVFGMQRLIYFKSYLYQISELLPYCAKKRTQIPVRCAQVISTYQKLHIIFQWDKYTLNWFAGVYFLADFFILLIANFVTLKMYNLLPFYFYLVFPFFAGAILVETPIGYFFLEIGDVAEIVVKQMNQLQGFVKVGKIRNFLRKKIKSIAVIRAPAGIGNSTLFFIRGAAMCDFYYNILDNTINLLLSVNL</sequence>
<feature type="transmembrane region" description="Helical" evidence="1">
    <location>
        <begin position="46"/>
        <end position="69"/>
    </location>
</feature>
<dbReference type="AlphaFoldDB" id="A0A226DDQ7"/>
<feature type="transmembrane region" description="Helical" evidence="1">
    <location>
        <begin position="81"/>
        <end position="100"/>
    </location>
</feature>
<evidence type="ECO:0000256" key="1">
    <source>
        <dbReference type="SAM" id="Phobius"/>
    </source>
</evidence>
<dbReference type="Proteomes" id="UP000198287">
    <property type="component" value="Unassembled WGS sequence"/>
</dbReference>
<dbReference type="EMBL" id="LNIX01000023">
    <property type="protein sequence ID" value="OXA43319.1"/>
    <property type="molecule type" value="Genomic_DNA"/>
</dbReference>
<keyword evidence="1" id="KW-0812">Transmembrane</keyword>